<evidence type="ECO:0000256" key="3">
    <source>
        <dbReference type="ARBA" id="ARBA00023163"/>
    </source>
</evidence>
<dbReference type="SMART" id="SM00738">
    <property type="entry name" value="NGN"/>
    <property type="match status" value="1"/>
</dbReference>
<dbReference type="PANTHER" id="PTHR11125">
    <property type="entry name" value="SUPPRESSOR OF TY 5"/>
    <property type="match status" value="1"/>
</dbReference>
<dbReference type="GO" id="GO:0006368">
    <property type="term" value="P:transcription elongation by RNA polymerase II"/>
    <property type="evidence" value="ECO:0007669"/>
    <property type="project" value="TreeGrafter"/>
</dbReference>
<dbReference type="HAMAP" id="MF_00950">
    <property type="entry name" value="Spt5_arch"/>
    <property type="match status" value="1"/>
</dbReference>
<evidence type="ECO:0000256" key="2">
    <source>
        <dbReference type="ARBA" id="ARBA00023015"/>
    </source>
</evidence>
<evidence type="ECO:0000256" key="5">
    <source>
        <dbReference type="NCBIfam" id="TIGR00405"/>
    </source>
</evidence>
<name>A0A7C3MGD5_ARCFL</name>
<comment type="caution">
    <text evidence="8">The sequence shown here is derived from an EMBL/GenBank/DDBJ whole genome shotgun (WGS) entry which is preliminary data.</text>
</comment>
<dbReference type="Pfam" id="PF00467">
    <property type="entry name" value="KOW"/>
    <property type="match status" value="1"/>
</dbReference>
<evidence type="ECO:0000259" key="7">
    <source>
        <dbReference type="SMART" id="SM00739"/>
    </source>
</evidence>
<evidence type="ECO:0000313" key="8">
    <source>
        <dbReference type="EMBL" id="HFW32430.1"/>
    </source>
</evidence>
<evidence type="ECO:0000256" key="1">
    <source>
        <dbReference type="ARBA" id="ARBA00006956"/>
    </source>
</evidence>
<dbReference type="SUPFAM" id="SSF50104">
    <property type="entry name" value="Translation proteins SH3-like domain"/>
    <property type="match status" value="1"/>
</dbReference>
<reference evidence="8" key="1">
    <citation type="journal article" date="2020" name="mSystems">
        <title>Genome- and Community-Level Interaction Insights into Carbon Utilization and Element Cycling Functions of Hydrothermarchaeota in Hydrothermal Sediment.</title>
        <authorList>
            <person name="Zhou Z."/>
            <person name="Liu Y."/>
            <person name="Xu W."/>
            <person name="Pan J."/>
            <person name="Luo Z.H."/>
            <person name="Li M."/>
        </authorList>
    </citation>
    <scope>NUCLEOTIDE SEQUENCE [LARGE SCALE GENOMIC DNA]</scope>
    <source>
        <strain evidence="8">SpSt-87</strain>
    </source>
</reference>
<dbReference type="GO" id="GO:0032784">
    <property type="term" value="P:regulation of DNA-templated transcription elongation"/>
    <property type="evidence" value="ECO:0007669"/>
    <property type="project" value="InterPro"/>
</dbReference>
<dbReference type="SMART" id="SM00739">
    <property type="entry name" value="KOW"/>
    <property type="match status" value="1"/>
</dbReference>
<dbReference type="NCBIfam" id="TIGR00405">
    <property type="entry name" value="KOW_elon_Spt5"/>
    <property type="match status" value="1"/>
</dbReference>
<dbReference type="CDD" id="cd06091">
    <property type="entry name" value="KOW_NusG"/>
    <property type="match status" value="1"/>
</dbReference>
<dbReference type="GO" id="GO:0003746">
    <property type="term" value="F:translation elongation factor activity"/>
    <property type="evidence" value="ECO:0007669"/>
    <property type="project" value="UniProtKB-KW"/>
</dbReference>
<proteinExistence type="inferred from homology"/>
<evidence type="ECO:0000256" key="4">
    <source>
        <dbReference type="HAMAP-Rule" id="MF_00950"/>
    </source>
</evidence>
<feature type="domain" description="NusG-like N-terminal" evidence="6">
    <location>
        <begin position="1"/>
        <end position="85"/>
    </location>
</feature>
<dbReference type="GO" id="GO:0006357">
    <property type="term" value="P:regulation of transcription by RNA polymerase II"/>
    <property type="evidence" value="ECO:0007669"/>
    <property type="project" value="InterPro"/>
</dbReference>
<protein>
    <recommendedName>
        <fullName evidence="4 5">Transcription elongation factor Spt5</fullName>
    </recommendedName>
</protein>
<dbReference type="PROSITE" id="PS01108">
    <property type="entry name" value="RIBOSOMAL_L24"/>
    <property type="match status" value="1"/>
</dbReference>
<dbReference type="InterPro" id="IPR036735">
    <property type="entry name" value="NGN_dom_sf"/>
</dbReference>
<organism evidence="8">
    <name type="scientific">Archaeoglobus fulgidus</name>
    <dbReference type="NCBI Taxonomy" id="2234"/>
    <lineage>
        <taxon>Archaea</taxon>
        <taxon>Methanobacteriati</taxon>
        <taxon>Methanobacteriota</taxon>
        <taxon>Archaeoglobi</taxon>
        <taxon>Archaeoglobales</taxon>
        <taxon>Archaeoglobaceae</taxon>
        <taxon>Archaeoglobus</taxon>
    </lineage>
</organism>
<dbReference type="SUPFAM" id="SSF82679">
    <property type="entry name" value="N-utilization substance G protein NusG, N-terminal domain"/>
    <property type="match status" value="1"/>
</dbReference>
<sequence length="150" mass="16768">MTKFFAVKTTANQERVVANLIDMTARKHNLNVYSILAPKELKGYVIVEAETPDDLLMAIRGLPHVKGVVKGEIRFSEIEHFLTPKKAAEQIREGDRVEIVSGPFKGEMAIVKRVDEAKNEITVELLEAVVPIPVTVKADHVRVIDKKEVV</sequence>
<dbReference type="InterPro" id="IPR008991">
    <property type="entry name" value="Translation_prot_SH3-like_sf"/>
</dbReference>
<keyword evidence="3 4" id="KW-0804">Transcription</keyword>
<dbReference type="Pfam" id="PF03439">
    <property type="entry name" value="Spt5-NGN"/>
    <property type="match status" value="1"/>
</dbReference>
<keyword evidence="8" id="KW-0648">Protein biosynthesis</keyword>
<comment type="subunit">
    <text evidence="4">Heterodimer composed of Spt4 and Spt5. Interacts with RNA polymerase (RNAP).</text>
</comment>
<keyword evidence="2 4" id="KW-0805">Transcription regulation</keyword>
<dbReference type="InterPro" id="IPR005824">
    <property type="entry name" value="KOW"/>
</dbReference>
<comment type="similarity">
    <text evidence="4">Belongs to the archaeal Spt5 family.</text>
</comment>
<accession>A0A7C3MGD5</accession>
<dbReference type="InterPro" id="IPR006645">
    <property type="entry name" value="NGN-like_dom"/>
</dbReference>
<comment type="similarity">
    <text evidence="1">Belongs to the SPT5 family.</text>
</comment>
<dbReference type="AlphaFoldDB" id="A0A7C3MGD5"/>
<dbReference type="EMBL" id="DTLB01000035">
    <property type="protein sequence ID" value="HFW32430.1"/>
    <property type="molecule type" value="Genomic_DNA"/>
</dbReference>
<dbReference type="GO" id="GO:0003729">
    <property type="term" value="F:mRNA binding"/>
    <property type="evidence" value="ECO:0007669"/>
    <property type="project" value="TreeGrafter"/>
</dbReference>
<comment type="function">
    <text evidence="4">Stimulates transcription elongation.</text>
</comment>
<dbReference type="PANTHER" id="PTHR11125:SF7">
    <property type="entry name" value="TRANSCRIPTION ELONGATION FACTOR SPT5"/>
    <property type="match status" value="1"/>
</dbReference>
<gene>
    <name evidence="4" type="primary">spt5</name>
    <name evidence="8" type="ORF">ENW66_05700</name>
</gene>
<feature type="domain" description="KOW" evidence="7">
    <location>
        <begin position="90"/>
        <end position="117"/>
    </location>
</feature>
<dbReference type="Gene3D" id="3.30.70.940">
    <property type="entry name" value="NusG, N-terminal domain"/>
    <property type="match status" value="1"/>
</dbReference>
<dbReference type="InterPro" id="IPR005825">
    <property type="entry name" value="Ribosomal_uL24_CS"/>
</dbReference>
<dbReference type="InterPro" id="IPR014722">
    <property type="entry name" value="Rib_uL2_dom2"/>
</dbReference>
<dbReference type="InterPro" id="IPR039659">
    <property type="entry name" value="SPT5"/>
</dbReference>
<dbReference type="GO" id="GO:0003735">
    <property type="term" value="F:structural constituent of ribosome"/>
    <property type="evidence" value="ECO:0007669"/>
    <property type="project" value="InterPro"/>
</dbReference>
<evidence type="ECO:0000259" key="6">
    <source>
        <dbReference type="SMART" id="SM00738"/>
    </source>
</evidence>
<keyword evidence="8" id="KW-0251">Elongation factor</keyword>
<dbReference type="InterPro" id="IPR011590">
    <property type="entry name" value="Spt5_arc"/>
</dbReference>
<dbReference type="CDD" id="cd09887">
    <property type="entry name" value="NGN_Arch"/>
    <property type="match status" value="1"/>
</dbReference>
<dbReference type="InterPro" id="IPR005100">
    <property type="entry name" value="NGN-domain"/>
</dbReference>
<dbReference type="Gene3D" id="2.30.30.30">
    <property type="match status" value="1"/>
</dbReference>
<dbReference type="GO" id="GO:0005840">
    <property type="term" value="C:ribosome"/>
    <property type="evidence" value="ECO:0007669"/>
    <property type="project" value="InterPro"/>
</dbReference>